<keyword evidence="1" id="KW-1133">Transmembrane helix</keyword>
<protein>
    <submittedName>
        <fullName evidence="2">PilW family protein</fullName>
    </submittedName>
</protein>
<dbReference type="OrthoDB" id="6712972at2"/>
<gene>
    <name evidence="2" type="ORF">ACFODO_02140</name>
    <name evidence="3" type="ORF">C9E89_002115</name>
</gene>
<organism evidence="3 4">
    <name type="scientific">Acinetobacter sichuanensis</name>
    <dbReference type="NCBI Taxonomy" id="2136183"/>
    <lineage>
        <taxon>Bacteria</taxon>
        <taxon>Pseudomonadati</taxon>
        <taxon>Pseudomonadota</taxon>
        <taxon>Gammaproteobacteria</taxon>
        <taxon>Moraxellales</taxon>
        <taxon>Moraxellaceae</taxon>
        <taxon>Acinetobacter</taxon>
    </lineage>
</organism>
<dbReference type="AlphaFoldDB" id="A0A371YUU6"/>
<reference evidence="2" key="4">
    <citation type="submission" date="2024-09" db="EMBL/GenBank/DDBJ databases">
        <authorList>
            <person name="Sun Q."/>
            <person name="Mori K."/>
        </authorList>
    </citation>
    <scope>NUCLEOTIDE SEQUENCE</scope>
    <source>
        <strain evidence="2">KCTC 62575</strain>
    </source>
</reference>
<dbReference type="Proteomes" id="UP001595455">
    <property type="component" value="Unassembled WGS sequence"/>
</dbReference>
<keyword evidence="1" id="KW-0812">Transmembrane</keyword>
<evidence type="ECO:0000313" key="4">
    <source>
        <dbReference type="Proteomes" id="UP000240957"/>
    </source>
</evidence>
<reference evidence="2" key="1">
    <citation type="journal article" date="2014" name="Int. J. Syst. Evol. Microbiol.">
        <title>Complete genome of a new Firmicutes species belonging to the dominant human colonic microbiota ('Ruminococcus bicirculans') reveals two chromosomes and a selective capacity to utilize plant glucans.</title>
        <authorList>
            <consortium name="NISC Comparative Sequencing Program"/>
            <person name="Wegmann U."/>
            <person name="Louis P."/>
            <person name="Goesmann A."/>
            <person name="Henrissat B."/>
            <person name="Duncan S.H."/>
            <person name="Flint H.J."/>
        </authorList>
    </citation>
    <scope>NUCLEOTIDE SEQUENCE</scope>
    <source>
        <strain evidence="2">KCTC 62575</strain>
    </source>
</reference>
<dbReference type="RefSeq" id="WP_107006795.1">
    <property type="nucleotide sequence ID" value="NZ_JAVIDQ010000003.1"/>
</dbReference>
<keyword evidence="5" id="KW-1185">Reference proteome</keyword>
<reference evidence="5" key="3">
    <citation type="journal article" date="2019" name="Int. J. Syst. Evol. Microbiol.">
        <title>The Global Catalogue of Microorganisms (GCM) 10K type strain sequencing project: providing services to taxonomists for standard genome sequencing and annotation.</title>
        <authorList>
            <consortium name="The Broad Institute Genomics Platform"/>
            <consortium name="The Broad Institute Genome Sequencing Center for Infectious Disease"/>
            <person name="Wu L."/>
            <person name="Ma J."/>
        </authorList>
    </citation>
    <scope>NUCLEOTIDE SEQUENCE [LARGE SCALE GENOMIC DNA]</scope>
    <source>
        <strain evidence="5">KCTC 62575</strain>
    </source>
</reference>
<dbReference type="EMBL" id="PYIX02000002">
    <property type="protein sequence ID" value="RFC85199.1"/>
    <property type="molecule type" value="Genomic_DNA"/>
</dbReference>
<keyword evidence="1" id="KW-0472">Membrane</keyword>
<evidence type="ECO:0000313" key="3">
    <source>
        <dbReference type="EMBL" id="RFC85199.1"/>
    </source>
</evidence>
<sequence>MKTLASINHNQRGVGLVEALVSVALSSIVILGAAYATGKMLTSQQQSNLQYIVINELQARLQNATVEQKKSWCNKTEIPTILLPKEKDVTKIEVSCDDVNVTINNSANATHNRTISESQPVKFEVNSPLLGGKLTVGEALK</sequence>
<dbReference type="EMBL" id="JBHRSF010000005">
    <property type="protein sequence ID" value="MFC2994087.1"/>
    <property type="molecule type" value="Genomic_DNA"/>
</dbReference>
<evidence type="ECO:0000313" key="2">
    <source>
        <dbReference type="EMBL" id="MFC2994087.1"/>
    </source>
</evidence>
<proteinExistence type="predicted"/>
<comment type="caution">
    <text evidence="3">The sequence shown here is derived from an EMBL/GenBank/DDBJ whole genome shotgun (WGS) entry which is preliminary data.</text>
</comment>
<reference evidence="3 4" key="2">
    <citation type="submission" date="2018-08" db="EMBL/GenBank/DDBJ databases">
        <title>The draft genome of Acinetobacter sichuanensis strain WCHAc060041.</title>
        <authorList>
            <person name="Qin J."/>
            <person name="Feng Y."/>
            <person name="Zong Z."/>
        </authorList>
    </citation>
    <scope>NUCLEOTIDE SEQUENCE [LARGE SCALE GENOMIC DNA]</scope>
    <source>
        <strain evidence="3 4">WCHAc060041</strain>
    </source>
</reference>
<dbReference type="Pfam" id="PF07963">
    <property type="entry name" value="N_methyl"/>
    <property type="match status" value="1"/>
</dbReference>
<evidence type="ECO:0000313" key="5">
    <source>
        <dbReference type="Proteomes" id="UP001595455"/>
    </source>
</evidence>
<evidence type="ECO:0000256" key="1">
    <source>
        <dbReference type="SAM" id="Phobius"/>
    </source>
</evidence>
<feature type="transmembrane region" description="Helical" evidence="1">
    <location>
        <begin position="20"/>
        <end position="38"/>
    </location>
</feature>
<dbReference type="InterPro" id="IPR012902">
    <property type="entry name" value="N_methyl_site"/>
</dbReference>
<dbReference type="Proteomes" id="UP000240957">
    <property type="component" value="Unassembled WGS sequence"/>
</dbReference>
<accession>A0A371YUU6</accession>
<name>A0A371YUU6_9GAMM</name>